<dbReference type="Pfam" id="PF00378">
    <property type="entry name" value="ECH_1"/>
    <property type="match status" value="1"/>
</dbReference>
<dbReference type="EMBL" id="JBJKTR010000006">
    <property type="protein sequence ID" value="KAL3365865.1"/>
    <property type="molecule type" value="Genomic_DNA"/>
</dbReference>
<keyword evidence="6" id="KW-0443">Lipid metabolism</keyword>
<evidence type="ECO:0000256" key="1">
    <source>
        <dbReference type="ARBA" id="ARBA00000452"/>
    </source>
</evidence>
<comment type="catalytic activity">
    <reaction evidence="2">
        <text>a (3E)-enoyl-CoA = a 4-saturated (2E)-enoyl-CoA</text>
        <dbReference type="Rhea" id="RHEA:45228"/>
        <dbReference type="ChEBI" id="CHEBI:58521"/>
        <dbReference type="ChEBI" id="CHEBI:85097"/>
        <dbReference type="EC" id="5.3.3.8"/>
    </reaction>
</comment>
<feature type="non-terminal residue" evidence="7">
    <location>
        <position position="1"/>
    </location>
</feature>
<dbReference type="SUPFAM" id="SSF52096">
    <property type="entry name" value="ClpP/crotonase"/>
    <property type="match status" value="1"/>
</dbReference>
<gene>
    <name evidence="7" type="ORF">AABB24_010803</name>
</gene>
<dbReference type="AlphaFoldDB" id="A0ABD2UBU8"/>
<proteinExistence type="inferred from homology"/>
<dbReference type="EC" id="5.3.3.8" evidence="5"/>
<comment type="caution">
    <text evidence="7">The sequence shown here is derived from an EMBL/GenBank/DDBJ whole genome shotgun (WGS) entry which is preliminary data.</text>
</comment>
<dbReference type="InterPro" id="IPR029045">
    <property type="entry name" value="ClpP/crotonase-like_dom_sf"/>
</dbReference>
<dbReference type="Proteomes" id="UP001627284">
    <property type="component" value="Unassembled WGS sequence"/>
</dbReference>
<evidence type="ECO:0000313" key="8">
    <source>
        <dbReference type="Proteomes" id="UP001627284"/>
    </source>
</evidence>
<evidence type="ECO:0000256" key="4">
    <source>
        <dbReference type="ARBA" id="ARBA00005254"/>
    </source>
</evidence>
<comment type="pathway">
    <text evidence="3">Lipid metabolism; fatty acid beta-oxidation.</text>
</comment>
<evidence type="ECO:0000256" key="2">
    <source>
        <dbReference type="ARBA" id="ARBA00000765"/>
    </source>
</evidence>
<dbReference type="CDD" id="cd06558">
    <property type="entry name" value="crotonase-like"/>
    <property type="match status" value="1"/>
</dbReference>
<dbReference type="Gene3D" id="3.90.226.10">
    <property type="entry name" value="2-enoyl-CoA Hydratase, Chain A, domain 1"/>
    <property type="match status" value="1"/>
</dbReference>
<evidence type="ECO:0000313" key="7">
    <source>
        <dbReference type="EMBL" id="KAL3365865.1"/>
    </source>
</evidence>
<name>A0ABD2UBU8_9SOLN</name>
<keyword evidence="8" id="KW-1185">Reference proteome</keyword>
<dbReference type="PANTHER" id="PTHR11941:SF75">
    <property type="entry name" value="ENOYL-COA HYDRATASE_ISOMERASE FAMILY PROTEIN"/>
    <property type="match status" value="1"/>
</dbReference>
<dbReference type="InterPro" id="IPR001753">
    <property type="entry name" value="Enoyl-CoA_hydra/iso"/>
</dbReference>
<sequence length="266" mass="28923">HYSEYPSSLSYATHISKQTESFFLPTTMCTLEKTGNIFYLTLTGDDEHRLNPTLIATLRSTLAQVKSQSVKGSVLITKADGRFFSNGFDLKYAQAGGSEKAAVDRLTNMVDLLKPVVADFMSLPIPTIAAVTGHAAAAGLLLALSHDYKTMRSDKGVLYMSELDIGMTLPDYFMAMIRSKIGSAGAQRDLVLKTAKIRGEEAVRLGMVDSAHGTAEETVDAAVRLAEELGKKRWDGKVYAEMRKSLFPELCGLLGLKDVAVLPSHL</sequence>
<organism evidence="7 8">
    <name type="scientific">Solanum stoloniferum</name>
    <dbReference type="NCBI Taxonomy" id="62892"/>
    <lineage>
        <taxon>Eukaryota</taxon>
        <taxon>Viridiplantae</taxon>
        <taxon>Streptophyta</taxon>
        <taxon>Embryophyta</taxon>
        <taxon>Tracheophyta</taxon>
        <taxon>Spermatophyta</taxon>
        <taxon>Magnoliopsida</taxon>
        <taxon>eudicotyledons</taxon>
        <taxon>Gunneridae</taxon>
        <taxon>Pentapetalae</taxon>
        <taxon>asterids</taxon>
        <taxon>lamiids</taxon>
        <taxon>Solanales</taxon>
        <taxon>Solanaceae</taxon>
        <taxon>Solanoideae</taxon>
        <taxon>Solaneae</taxon>
        <taxon>Solanum</taxon>
    </lineage>
</organism>
<dbReference type="GO" id="GO:0009062">
    <property type="term" value="P:fatty acid catabolic process"/>
    <property type="evidence" value="ECO:0007669"/>
    <property type="project" value="UniProtKB-ARBA"/>
</dbReference>
<reference evidence="7 8" key="1">
    <citation type="submission" date="2024-05" db="EMBL/GenBank/DDBJ databases">
        <title>De novo assembly of an allotetraploid wild potato.</title>
        <authorList>
            <person name="Hosaka A.J."/>
        </authorList>
    </citation>
    <scope>NUCLEOTIDE SEQUENCE [LARGE SCALE GENOMIC DNA]</scope>
    <source>
        <tissue evidence="7">Young leaves</tissue>
    </source>
</reference>
<dbReference type="FunFam" id="3.90.226.10:FF:000049">
    <property type="entry name" value="Enoyl-CoA delta isomerase 3"/>
    <property type="match status" value="1"/>
</dbReference>
<protein>
    <recommendedName>
        <fullName evidence="5">Delta(3)-Delta(2)-enoyl-CoA isomerase</fullName>
        <ecNumber evidence="5">5.3.3.8</ecNumber>
    </recommendedName>
</protein>
<dbReference type="PANTHER" id="PTHR11941">
    <property type="entry name" value="ENOYL-COA HYDRATASE-RELATED"/>
    <property type="match status" value="1"/>
</dbReference>
<evidence type="ECO:0000256" key="5">
    <source>
        <dbReference type="ARBA" id="ARBA00012064"/>
    </source>
</evidence>
<evidence type="ECO:0000256" key="3">
    <source>
        <dbReference type="ARBA" id="ARBA00005005"/>
    </source>
</evidence>
<evidence type="ECO:0000256" key="6">
    <source>
        <dbReference type="ARBA" id="ARBA00023098"/>
    </source>
</evidence>
<comment type="similarity">
    <text evidence="4">Belongs to the enoyl-CoA hydratase/isomerase family.</text>
</comment>
<accession>A0ABD2UBU8</accession>
<dbReference type="GO" id="GO:0004165">
    <property type="term" value="F:delta(3)-delta(2)-enoyl-CoA isomerase activity"/>
    <property type="evidence" value="ECO:0007669"/>
    <property type="project" value="UniProtKB-EC"/>
</dbReference>
<comment type="catalytic activity">
    <reaction evidence="1">
        <text>a (3Z)-enoyl-CoA = a 4-saturated (2E)-enoyl-CoA</text>
        <dbReference type="Rhea" id="RHEA:45900"/>
        <dbReference type="ChEBI" id="CHEBI:85097"/>
        <dbReference type="ChEBI" id="CHEBI:85489"/>
        <dbReference type="EC" id="5.3.3.8"/>
    </reaction>
</comment>